<keyword evidence="4" id="KW-1185">Reference proteome</keyword>
<evidence type="ECO:0000256" key="2">
    <source>
        <dbReference type="SAM" id="Phobius"/>
    </source>
</evidence>
<comment type="caution">
    <text evidence="3">The sequence shown here is derived from an EMBL/GenBank/DDBJ whole genome shotgun (WGS) entry which is preliminary data.</text>
</comment>
<keyword evidence="2" id="KW-0472">Membrane</keyword>
<keyword evidence="2" id="KW-0812">Transmembrane</keyword>
<feature type="transmembrane region" description="Helical" evidence="2">
    <location>
        <begin position="95"/>
        <end position="114"/>
    </location>
</feature>
<organism evidence="3 4">
    <name type="scientific">Taibaiella chishuiensis</name>
    <dbReference type="NCBI Taxonomy" id="1434707"/>
    <lineage>
        <taxon>Bacteria</taxon>
        <taxon>Pseudomonadati</taxon>
        <taxon>Bacteroidota</taxon>
        <taxon>Chitinophagia</taxon>
        <taxon>Chitinophagales</taxon>
        <taxon>Chitinophagaceae</taxon>
        <taxon>Taibaiella</taxon>
    </lineage>
</organism>
<feature type="transmembrane region" description="Helical" evidence="2">
    <location>
        <begin position="12"/>
        <end position="32"/>
    </location>
</feature>
<dbReference type="AlphaFoldDB" id="A0A2P8DAJ7"/>
<gene>
    <name evidence="3" type="ORF">B0I18_101356</name>
</gene>
<dbReference type="EMBL" id="PYGD01000001">
    <property type="protein sequence ID" value="PSK94201.1"/>
    <property type="molecule type" value="Genomic_DNA"/>
</dbReference>
<keyword evidence="2" id="KW-1133">Transmembrane helix</keyword>
<protein>
    <submittedName>
        <fullName evidence="3">Uncharacterized protein</fullName>
    </submittedName>
</protein>
<sequence length="139" mass="15440">MYKKKRILRQEMNELPIIIAGISCIIAGMLLFRFTKQDTHRLNSTYTRHPASKQPGVWAWIEKIERQKFSRRTYRDAVSLSQAEKALLAKTSGRLGKLAAGVLVVLGFVFIGSAGRTGKPHTGSGPKTASPQQAVRHLP</sequence>
<evidence type="ECO:0000256" key="1">
    <source>
        <dbReference type="SAM" id="MobiDB-lite"/>
    </source>
</evidence>
<evidence type="ECO:0000313" key="4">
    <source>
        <dbReference type="Proteomes" id="UP000240572"/>
    </source>
</evidence>
<proteinExistence type="predicted"/>
<name>A0A2P8DAJ7_9BACT</name>
<reference evidence="3 4" key="1">
    <citation type="submission" date="2018-03" db="EMBL/GenBank/DDBJ databases">
        <title>Genomic Encyclopedia of Type Strains, Phase III (KMG-III): the genomes of soil and plant-associated and newly described type strains.</title>
        <authorList>
            <person name="Whitman W."/>
        </authorList>
    </citation>
    <scope>NUCLEOTIDE SEQUENCE [LARGE SCALE GENOMIC DNA]</scope>
    <source>
        <strain evidence="3 4">CGMCC 1.12700</strain>
    </source>
</reference>
<feature type="region of interest" description="Disordered" evidence="1">
    <location>
        <begin position="117"/>
        <end position="139"/>
    </location>
</feature>
<accession>A0A2P8DAJ7</accession>
<dbReference type="Proteomes" id="UP000240572">
    <property type="component" value="Unassembled WGS sequence"/>
</dbReference>
<evidence type="ECO:0000313" key="3">
    <source>
        <dbReference type="EMBL" id="PSK94201.1"/>
    </source>
</evidence>